<evidence type="ECO:0000313" key="2">
    <source>
        <dbReference type="Proteomes" id="UP000231259"/>
    </source>
</evidence>
<proteinExistence type="predicted"/>
<dbReference type="EMBL" id="AWWI01000188">
    <property type="protein sequence ID" value="PIL11720.1"/>
    <property type="molecule type" value="Genomic_DNA"/>
</dbReference>
<evidence type="ECO:0000313" key="1">
    <source>
        <dbReference type="EMBL" id="PIL11720.1"/>
    </source>
</evidence>
<gene>
    <name evidence="1" type="ORF">P775_28700</name>
</gene>
<protein>
    <submittedName>
        <fullName evidence="1">Uncharacterized protein</fullName>
    </submittedName>
</protein>
<sequence length="51" mass="5666">MSQNVASYAVFILAKTIADRLRIAEDFISGQCSALRYHACAFLRHSATYAI</sequence>
<name>A0A2G8QR43_9RHOB</name>
<accession>A0A2G8QR43</accession>
<reference evidence="1 2" key="1">
    <citation type="submission" date="2013-09" db="EMBL/GenBank/DDBJ databases">
        <title>Genome sequencing of Phaeobacter antarcticus sp. nov. SM1211.</title>
        <authorList>
            <person name="Zhang X.-Y."/>
            <person name="Liu C."/>
            <person name="Chen X.-L."/>
            <person name="Xie B.-B."/>
            <person name="Qin Q.-L."/>
            <person name="Rong J.-C."/>
            <person name="Zhang Y.-Z."/>
        </authorList>
    </citation>
    <scope>NUCLEOTIDE SEQUENCE [LARGE SCALE GENOMIC DNA]</scope>
    <source>
        <strain evidence="1 2">SM1211</strain>
    </source>
</reference>
<keyword evidence="2" id="KW-1185">Reference proteome</keyword>
<dbReference type="Proteomes" id="UP000231259">
    <property type="component" value="Unassembled WGS sequence"/>
</dbReference>
<organism evidence="1 2">
    <name type="scientific">Puniceibacterium antarcticum</name>
    <dbReference type="NCBI Taxonomy" id="1206336"/>
    <lineage>
        <taxon>Bacteria</taxon>
        <taxon>Pseudomonadati</taxon>
        <taxon>Pseudomonadota</taxon>
        <taxon>Alphaproteobacteria</taxon>
        <taxon>Rhodobacterales</taxon>
        <taxon>Paracoccaceae</taxon>
        <taxon>Puniceibacterium</taxon>
    </lineage>
</organism>
<dbReference type="AlphaFoldDB" id="A0A2G8QR43"/>
<comment type="caution">
    <text evidence="1">The sequence shown here is derived from an EMBL/GenBank/DDBJ whole genome shotgun (WGS) entry which is preliminary data.</text>
</comment>